<dbReference type="EMBL" id="MU274909">
    <property type="protein sequence ID" value="KAI0090018.1"/>
    <property type="molecule type" value="Genomic_DNA"/>
</dbReference>
<reference evidence="1" key="1">
    <citation type="journal article" date="2021" name="Environ. Microbiol.">
        <title>Gene family expansions and transcriptome signatures uncover fungal adaptations to wood decay.</title>
        <authorList>
            <person name="Hage H."/>
            <person name="Miyauchi S."/>
            <person name="Viragh M."/>
            <person name="Drula E."/>
            <person name="Min B."/>
            <person name="Chaduli D."/>
            <person name="Navarro D."/>
            <person name="Favel A."/>
            <person name="Norest M."/>
            <person name="Lesage-Meessen L."/>
            <person name="Balint B."/>
            <person name="Merenyi Z."/>
            <person name="de Eugenio L."/>
            <person name="Morin E."/>
            <person name="Martinez A.T."/>
            <person name="Baldrian P."/>
            <person name="Stursova M."/>
            <person name="Martinez M.J."/>
            <person name="Novotny C."/>
            <person name="Magnuson J.K."/>
            <person name="Spatafora J.W."/>
            <person name="Maurice S."/>
            <person name="Pangilinan J."/>
            <person name="Andreopoulos W."/>
            <person name="LaButti K."/>
            <person name="Hundley H."/>
            <person name="Na H."/>
            <person name="Kuo A."/>
            <person name="Barry K."/>
            <person name="Lipzen A."/>
            <person name="Henrissat B."/>
            <person name="Riley R."/>
            <person name="Ahrendt S."/>
            <person name="Nagy L.G."/>
            <person name="Grigoriev I.V."/>
            <person name="Martin F."/>
            <person name="Rosso M.N."/>
        </authorList>
    </citation>
    <scope>NUCLEOTIDE SEQUENCE</scope>
    <source>
        <strain evidence="1">CBS 384.51</strain>
    </source>
</reference>
<sequence>MGSSAISLQAVRVSKLDLAPDLTPPSYPSNSGQVHLFPDEQAAQDQDSSAAAEVPVVHSVSGEAPGGSILKEEQVENPFKSTNSGSQSSLARSDTHSSTLSATSSKSSLSFTFARPTPHIIPSLLNTKTPSEPSSKRNIAEMLDDDNQAWGSPRR</sequence>
<comment type="caution">
    <text evidence="1">The sequence shown here is derived from an EMBL/GenBank/DDBJ whole genome shotgun (WGS) entry which is preliminary data.</text>
</comment>
<gene>
    <name evidence="1" type="ORF">BDY19DRAFT_992952</name>
</gene>
<dbReference type="Proteomes" id="UP001055072">
    <property type="component" value="Unassembled WGS sequence"/>
</dbReference>
<organism evidence="1 2">
    <name type="scientific">Irpex rosettiformis</name>
    <dbReference type="NCBI Taxonomy" id="378272"/>
    <lineage>
        <taxon>Eukaryota</taxon>
        <taxon>Fungi</taxon>
        <taxon>Dikarya</taxon>
        <taxon>Basidiomycota</taxon>
        <taxon>Agaricomycotina</taxon>
        <taxon>Agaricomycetes</taxon>
        <taxon>Polyporales</taxon>
        <taxon>Irpicaceae</taxon>
        <taxon>Irpex</taxon>
    </lineage>
</organism>
<keyword evidence="2" id="KW-1185">Reference proteome</keyword>
<evidence type="ECO:0000313" key="1">
    <source>
        <dbReference type="EMBL" id="KAI0090018.1"/>
    </source>
</evidence>
<name>A0ACB8U6S9_9APHY</name>
<accession>A0ACB8U6S9</accession>
<proteinExistence type="predicted"/>
<evidence type="ECO:0000313" key="2">
    <source>
        <dbReference type="Proteomes" id="UP001055072"/>
    </source>
</evidence>
<protein>
    <submittedName>
        <fullName evidence="1">Uncharacterized protein</fullName>
    </submittedName>
</protein>